<keyword evidence="2" id="KW-1185">Reference proteome</keyword>
<reference evidence="1 2" key="1">
    <citation type="journal article" date="2023" name="Plants (Basel)">
        <title>Bridging the Gap: Combining Genomics and Transcriptomics Approaches to Understand Stylosanthes scabra, an Orphan Legume from the Brazilian Caatinga.</title>
        <authorList>
            <person name="Ferreira-Neto J.R.C."/>
            <person name="da Silva M.D."/>
            <person name="Binneck E."/>
            <person name="de Melo N.F."/>
            <person name="da Silva R.H."/>
            <person name="de Melo A.L.T.M."/>
            <person name="Pandolfi V."/>
            <person name="Bustamante F.O."/>
            <person name="Brasileiro-Vidal A.C."/>
            <person name="Benko-Iseppon A.M."/>
        </authorList>
    </citation>
    <scope>NUCLEOTIDE SEQUENCE [LARGE SCALE GENOMIC DNA]</scope>
    <source>
        <tissue evidence="1">Leaves</tissue>
    </source>
</reference>
<accession>A0ABU6TLU7</accession>
<protein>
    <submittedName>
        <fullName evidence="1">Uncharacterized protein</fullName>
    </submittedName>
</protein>
<sequence length="137" mass="14525">MSSSGKLRRAAISTGREVDWIPYDAPSLQAIVPGDVAASHPSGVALDTTADGAKVGGILLFCKDGTTCGGVGLRADPVIPAPGVIPYYARDEIPKAPDMVQSKDVELPEVHPRFARRRRAMAGEVVDEDRLDQMGVQ</sequence>
<organism evidence="1 2">
    <name type="scientific">Stylosanthes scabra</name>
    <dbReference type="NCBI Taxonomy" id="79078"/>
    <lineage>
        <taxon>Eukaryota</taxon>
        <taxon>Viridiplantae</taxon>
        <taxon>Streptophyta</taxon>
        <taxon>Embryophyta</taxon>
        <taxon>Tracheophyta</taxon>
        <taxon>Spermatophyta</taxon>
        <taxon>Magnoliopsida</taxon>
        <taxon>eudicotyledons</taxon>
        <taxon>Gunneridae</taxon>
        <taxon>Pentapetalae</taxon>
        <taxon>rosids</taxon>
        <taxon>fabids</taxon>
        <taxon>Fabales</taxon>
        <taxon>Fabaceae</taxon>
        <taxon>Papilionoideae</taxon>
        <taxon>50 kb inversion clade</taxon>
        <taxon>dalbergioids sensu lato</taxon>
        <taxon>Dalbergieae</taxon>
        <taxon>Pterocarpus clade</taxon>
        <taxon>Stylosanthes</taxon>
    </lineage>
</organism>
<proteinExistence type="predicted"/>
<gene>
    <name evidence="1" type="ORF">PIB30_065436</name>
</gene>
<dbReference type="EMBL" id="JASCZI010091273">
    <property type="protein sequence ID" value="MED6149736.1"/>
    <property type="molecule type" value="Genomic_DNA"/>
</dbReference>
<name>A0ABU6TLU7_9FABA</name>
<evidence type="ECO:0000313" key="1">
    <source>
        <dbReference type="EMBL" id="MED6149736.1"/>
    </source>
</evidence>
<comment type="caution">
    <text evidence="1">The sequence shown here is derived from an EMBL/GenBank/DDBJ whole genome shotgun (WGS) entry which is preliminary data.</text>
</comment>
<evidence type="ECO:0000313" key="2">
    <source>
        <dbReference type="Proteomes" id="UP001341840"/>
    </source>
</evidence>
<dbReference type="Proteomes" id="UP001341840">
    <property type="component" value="Unassembled WGS sequence"/>
</dbReference>